<feature type="transmembrane region" description="Helical" evidence="1">
    <location>
        <begin position="7"/>
        <end position="25"/>
    </location>
</feature>
<dbReference type="EMBL" id="FOBW01000015">
    <property type="protein sequence ID" value="SEN59427.1"/>
    <property type="molecule type" value="Genomic_DNA"/>
</dbReference>
<evidence type="ECO:0000313" key="2">
    <source>
        <dbReference type="EMBL" id="SEN59427.1"/>
    </source>
</evidence>
<keyword evidence="1" id="KW-0812">Transmembrane</keyword>
<reference evidence="3" key="1">
    <citation type="submission" date="2016-10" db="EMBL/GenBank/DDBJ databases">
        <authorList>
            <person name="Varghese N."/>
            <person name="Submissions S."/>
        </authorList>
    </citation>
    <scope>NUCLEOTIDE SEQUENCE [LARGE SCALE GENOMIC DNA]</scope>
    <source>
        <strain evidence="3">B48,IBRC-M 10115,DSM 25386,CECT 8001</strain>
    </source>
</reference>
<sequence>MFKSWKMGFLVIGCIAIVFGGYYGYSIFKTDSASNQASSKEKIEGKTPTDENVAQFTEEEEQSKYENVGRFIGDFHTKYNKTLGYGGINSVKWTEQKKIAANILSVMENIHTENEALKQDFDMITQYAKEVQAGEQSTKTLRNLHRYFHDLDIEFNGYTDTSDHYNITEYKSGR</sequence>
<evidence type="ECO:0000313" key="3">
    <source>
        <dbReference type="Proteomes" id="UP000198553"/>
    </source>
</evidence>
<accession>A0A1H8HTK9</accession>
<keyword evidence="1" id="KW-1133">Transmembrane helix</keyword>
<dbReference type="STRING" id="930146.SAMN05192533_115131"/>
<dbReference type="RefSeq" id="WP_090749113.1">
    <property type="nucleotide sequence ID" value="NZ_FOBW01000015.1"/>
</dbReference>
<dbReference type="OrthoDB" id="2087420at2"/>
<gene>
    <name evidence="2" type="ORF">SAMN05192533_115131</name>
</gene>
<protein>
    <submittedName>
        <fullName evidence="2">Uncharacterized protein</fullName>
    </submittedName>
</protein>
<evidence type="ECO:0000256" key="1">
    <source>
        <dbReference type="SAM" id="Phobius"/>
    </source>
</evidence>
<keyword evidence="3" id="KW-1185">Reference proteome</keyword>
<organism evidence="2 3">
    <name type="scientific">Mesobacillus persicus</name>
    <dbReference type="NCBI Taxonomy" id="930146"/>
    <lineage>
        <taxon>Bacteria</taxon>
        <taxon>Bacillati</taxon>
        <taxon>Bacillota</taxon>
        <taxon>Bacilli</taxon>
        <taxon>Bacillales</taxon>
        <taxon>Bacillaceae</taxon>
        <taxon>Mesobacillus</taxon>
    </lineage>
</organism>
<proteinExistence type="predicted"/>
<keyword evidence="1" id="KW-0472">Membrane</keyword>
<dbReference type="AlphaFoldDB" id="A0A1H8HTK9"/>
<dbReference type="Proteomes" id="UP000198553">
    <property type="component" value="Unassembled WGS sequence"/>
</dbReference>
<name>A0A1H8HTK9_9BACI</name>